<reference evidence="1" key="1">
    <citation type="submission" date="2014-12" db="EMBL/GenBank/DDBJ databases">
        <title>Insight into the proteome of Arion vulgaris.</title>
        <authorList>
            <person name="Aradska J."/>
            <person name="Bulat T."/>
            <person name="Smidak R."/>
            <person name="Sarate P."/>
            <person name="Gangsoo J."/>
            <person name="Sialana F."/>
            <person name="Bilban M."/>
            <person name="Lubec G."/>
        </authorList>
    </citation>
    <scope>NUCLEOTIDE SEQUENCE</scope>
    <source>
        <tissue evidence="1">Skin</tissue>
    </source>
</reference>
<sequence>FSGQENITTINNNLRETTEKTTNNLNLRETISPVSDYPLGTHFSRETVALSFSDPKVIDSKSCVIHHEPPTSVNNHLNLPKENM</sequence>
<name>A0A0B6Y1Y8_9EUPU</name>
<gene>
    <name evidence="1" type="primary">ORF10037</name>
</gene>
<proteinExistence type="predicted"/>
<accession>A0A0B6Y1Y8</accession>
<organism evidence="1">
    <name type="scientific">Arion vulgaris</name>
    <dbReference type="NCBI Taxonomy" id="1028688"/>
    <lineage>
        <taxon>Eukaryota</taxon>
        <taxon>Metazoa</taxon>
        <taxon>Spiralia</taxon>
        <taxon>Lophotrochozoa</taxon>
        <taxon>Mollusca</taxon>
        <taxon>Gastropoda</taxon>
        <taxon>Heterobranchia</taxon>
        <taxon>Euthyneura</taxon>
        <taxon>Panpulmonata</taxon>
        <taxon>Eupulmonata</taxon>
        <taxon>Stylommatophora</taxon>
        <taxon>Helicina</taxon>
        <taxon>Arionoidea</taxon>
        <taxon>Arionidae</taxon>
        <taxon>Arion</taxon>
    </lineage>
</organism>
<feature type="non-terminal residue" evidence="1">
    <location>
        <position position="1"/>
    </location>
</feature>
<protein>
    <submittedName>
        <fullName evidence="1">Uncharacterized protein</fullName>
    </submittedName>
</protein>
<dbReference type="AlphaFoldDB" id="A0A0B6Y1Y8"/>
<feature type="non-terminal residue" evidence="1">
    <location>
        <position position="84"/>
    </location>
</feature>
<evidence type="ECO:0000313" key="1">
    <source>
        <dbReference type="EMBL" id="CEK50164.1"/>
    </source>
</evidence>
<dbReference type="EMBL" id="HACG01003299">
    <property type="protein sequence ID" value="CEK50164.1"/>
    <property type="molecule type" value="Transcribed_RNA"/>
</dbReference>